<accession>A0A0H5RC37</accession>
<proteinExistence type="predicted"/>
<evidence type="ECO:0008006" key="2">
    <source>
        <dbReference type="Google" id="ProtNLM"/>
    </source>
</evidence>
<dbReference type="AlphaFoldDB" id="A0A0H5RC37"/>
<dbReference type="EMBL" id="HACM01010869">
    <property type="protein sequence ID" value="CRZ11311.1"/>
    <property type="molecule type" value="Transcribed_RNA"/>
</dbReference>
<protein>
    <recommendedName>
        <fullName evidence="2">HAT C-terminal dimerisation domain-containing protein</fullName>
    </recommendedName>
</protein>
<reference evidence="1" key="1">
    <citation type="submission" date="2015-04" db="EMBL/GenBank/DDBJ databases">
        <title>The genome sequence of the plant pathogenic Rhizarian Plasmodiophora brassicae reveals insights in its biotrophic life cycle and the origin of chitin synthesis.</title>
        <authorList>
            <person name="Schwelm A."/>
            <person name="Fogelqvist J."/>
            <person name="Knaust A."/>
            <person name="Julke S."/>
            <person name="Lilja T."/>
            <person name="Dhandapani V."/>
            <person name="Bonilla-Rosso G."/>
            <person name="Karlsson M."/>
            <person name="Shevchenko A."/>
            <person name="Choi S.R."/>
            <person name="Kim H.G."/>
            <person name="Park J.Y."/>
            <person name="Lim Y.P."/>
            <person name="Ludwig-Muller J."/>
            <person name="Dixelius C."/>
        </authorList>
    </citation>
    <scope>NUCLEOTIDE SEQUENCE</scope>
    <source>
        <tissue evidence="1">Potato root galls</tissue>
    </source>
</reference>
<evidence type="ECO:0000313" key="1">
    <source>
        <dbReference type="EMBL" id="CRZ11311.1"/>
    </source>
</evidence>
<dbReference type="PANTHER" id="PTHR40866:SF1">
    <property type="entry name" value="BED-TYPE DOMAIN-CONTAINING PROTEIN"/>
    <property type="match status" value="1"/>
</dbReference>
<dbReference type="InterPro" id="IPR012337">
    <property type="entry name" value="RNaseH-like_sf"/>
</dbReference>
<sequence>MLDNIRSIMISLRTIKNRAFLRKKTHLSPILDNATRWSFKYAMLKRYSLLMNYIENIVPIDLQLSPRQNAELDILLKKLGQLEQLTLFLHSEKRHMHEVRMSMDKAIELFESSEEHCSAHSAIVCDPTFESAICKIQHSQILNEPLKLTAAEARSVDHLKVQERRDSSSNQNVIDDDGHDEMAVILQSIKRPKVNLQSRYMDCRFIRPTSNICERFFSLSKMTITDSRSRLLPSSLEIQLFLKFNGSLWDIELFYSEME</sequence>
<organism evidence="1">
    <name type="scientific">Spongospora subterranea</name>
    <dbReference type="NCBI Taxonomy" id="70186"/>
    <lineage>
        <taxon>Eukaryota</taxon>
        <taxon>Sar</taxon>
        <taxon>Rhizaria</taxon>
        <taxon>Endomyxa</taxon>
        <taxon>Phytomyxea</taxon>
        <taxon>Plasmodiophorida</taxon>
        <taxon>Plasmodiophoridae</taxon>
        <taxon>Spongospora</taxon>
    </lineage>
</organism>
<dbReference type="PANTHER" id="PTHR40866">
    <property type="entry name" value="BED-TYPE DOMAIN-CONTAINING PROTEIN"/>
    <property type="match status" value="1"/>
</dbReference>
<dbReference type="SUPFAM" id="SSF53098">
    <property type="entry name" value="Ribonuclease H-like"/>
    <property type="match status" value="1"/>
</dbReference>
<name>A0A0H5RC37_9EUKA</name>